<proteinExistence type="predicted"/>
<gene>
    <name evidence="1" type="ordered locus">AMIS_2450</name>
</gene>
<sequence length="147" mass="15880">MIGDGWTSRLVVGCAEHLQAAGVGVWRPGGSYTADEVAIVMLDIPARPDRLITLAPYVVASPPGMADVTQGLQIRVRGTTDPRAAADIGDAIFDLLDSAEGLTWGGIPVVQVWRQSYTSLGRDSASRWEISHNYYVQAMRPTPNRTD</sequence>
<dbReference type="AlphaFoldDB" id="I0GXH8"/>
<dbReference type="STRING" id="512565.AMIS_2450"/>
<dbReference type="Pfam" id="PF12691">
    <property type="entry name" value="Phage_tail_terminator_6"/>
    <property type="match status" value="1"/>
</dbReference>
<protein>
    <recommendedName>
        <fullName evidence="3">Tail terminator</fullName>
    </recommendedName>
</protein>
<dbReference type="OrthoDB" id="4953313at2"/>
<dbReference type="HOGENOM" id="CLU_146665_0_0_11"/>
<dbReference type="RefSeq" id="WP_014440365.1">
    <property type="nucleotide sequence ID" value="NC_017093.1"/>
</dbReference>
<dbReference type="KEGG" id="ams:AMIS_2450"/>
<evidence type="ECO:0008006" key="3">
    <source>
        <dbReference type="Google" id="ProtNLM"/>
    </source>
</evidence>
<dbReference type="PATRIC" id="fig|512565.3.peg.246"/>
<reference evidence="1 2" key="1">
    <citation type="submission" date="2012-02" db="EMBL/GenBank/DDBJ databases">
        <title>Complete genome sequence of Actinoplanes missouriensis 431 (= NBRC 102363).</title>
        <authorList>
            <person name="Ohnishi Y."/>
            <person name="Ishikawa J."/>
            <person name="Sekine M."/>
            <person name="Hosoyama A."/>
            <person name="Harada T."/>
            <person name="Narita H."/>
            <person name="Hata T."/>
            <person name="Konno Y."/>
            <person name="Tutikane K."/>
            <person name="Fujita N."/>
            <person name="Horinouchi S."/>
            <person name="Hayakawa M."/>
        </authorList>
    </citation>
    <scope>NUCLEOTIDE SEQUENCE [LARGE SCALE GENOMIC DNA]</scope>
    <source>
        <strain evidence="2">ATCC 14538 / DSM 43046 / CBS 188.64 / JCM 3121 / NBRC 102363 / NCIMB 12654 / NRRL B-3342 / UNCC 431</strain>
    </source>
</reference>
<evidence type="ECO:0000313" key="1">
    <source>
        <dbReference type="EMBL" id="BAL85465.1"/>
    </source>
</evidence>
<accession>I0GXH8</accession>
<dbReference type="Proteomes" id="UP000007882">
    <property type="component" value="Chromosome"/>
</dbReference>
<dbReference type="EMBL" id="AP012319">
    <property type="protein sequence ID" value="BAL85465.1"/>
    <property type="molecule type" value="Genomic_DNA"/>
</dbReference>
<dbReference type="InterPro" id="IPR024411">
    <property type="entry name" value="Tail_terminator_phage"/>
</dbReference>
<dbReference type="eggNOG" id="ENOG5034732">
    <property type="taxonomic scope" value="Bacteria"/>
</dbReference>
<evidence type="ECO:0000313" key="2">
    <source>
        <dbReference type="Proteomes" id="UP000007882"/>
    </source>
</evidence>
<keyword evidence="2" id="KW-1185">Reference proteome</keyword>
<name>I0GXH8_ACTM4</name>
<organism evidence="1 2">
    <name type="scientific">Actinoplanes missouriensis (strain ATCC 14538 / DSM 43046 / CBS 188.64 / JCM 3121 / NBRC 102363 / NCIMB 12654 / NRRL B-3342 / UNCC 431)</name>
    <dbReference type="NCBI Taxonomy" id="512565"/>
    <lineage>
        <taxon>Bacteria</taxon>
        <taxon>Bacillati</taxon>
        <taxon>Actinomycetota</taxon>
        <taxon>Actinomycetes</taxon>
        <taxon>Micromonosporales</taxon>
        <taxon>Micromonosporaceae</taxon>
        <taxon>Actinoplanes</taxon>
    </lineage>
</organism>